<sequence>MSSSMQLTTALNHAIAFLLSPLVAAQVEHRIIDALHIRLMVHLAAHYQATWDVLQPWKGSLQRALFISARCPPRVIKAACEDVGLLWSCWGPALVQTHGELASNEEIELRVDPGKVEVCGPHGSKLLFEAVVPKARNARGVPTPSKHEFSIYEGAFRPFSPPPPSPITPWILDQFPPPPEKQVARTPSPIARVVPRINTHSRTSSRSSTKSVDSMLSMTTASTASSTYSDDGIESDVDLEVVLRTLAIQDHEGSLSSPALTVPPSPSASDNGLDAFYIDTNRKEVTIYESGKVGVLGGAVMLGVPAGGFKPKARGGRRARTTRA</sequence>
<evidence type="ECO:0000256" key="1">
    <source>
        <dbReference type="ARBA" id="ARBA00007989"/>
    </source>
</evidence>
<protein>
    <submittedName>
        <fullName evidence="5">BTG family protein</fullName>
    </submittedName>
</protein>
<proteinExistence type="inferred from homology"/>
<dbReference type="InterPro" id="IPR036054">
    <property type="entry name" value="BTG-like_sf"/>
</dbReference>
<comment type="caution">
    <text evidence="5">The sequence shown here is derived from an EMBL/GenBank/DDBJ whole genome shotgun (WGS) entry which is preliminary data.</text>
</comment>
<dbReference type="EMBL" id="AZST01000004">
    <property type="protein sequence ID" value="KEP55584.1"/>
    <property type="molecule type" value="Genomic_DNA"/>
</dbReference>
<dbReference type="Proteomes" id="UP000027456">
    <property type="component" value="Unassembled WGS sequence"/>
</dbReference>
<feature type="domain" description="Anti-proliferative protein" evidence="4">
    <location>
        <begin position="11"/>
        <end position="117"/>
    </location>
</feature>
<dbReference type="InterPro" id="IPR002087">
    <property type="entry name" value="Anti_prolifrtn"/>
</dbReference>
<feature type="compositionally biased region" description="Low complexity" evidence="2">
    <location>
        <begin position="201"/>
        <end position="216"/>
    </location>
</feature>
<evidence type="ECO:0000313" key="6">
    <source>
        <dbReference type="Proteomes" id="UP000027456"/>
    </source>
</evidence>
<dbReference type="AlphaFoldDB" id="A0A074S8L6"/>
<dbReference type="OrthoDB" id="19928at2759"/>
<dbReference type="SUPFAM" id="SSF160696">
    <property type="entry name" value="BTG domain-like"/>
    <property type="match status" value="1"/>
</dbReference>
<organism evidence="5 6">
    <name type="scientific">Rhizoctonia solani 123E</name>
    <dbReference type="NCBI Taxonomy" id="1423351"/>
    <lineage>
        <taxon>Eukaryota</taxon>
        <taxon>Fungi</taxon>
        <taxon>Dikarya</taxon>
        <taxon>Basidiomycota</taxon>
        <taxon>Agaricomycotina</taxon>
        <taxon>Agaricomycetes</taxon>
        <taxon>Cantharellales</taxon>
        <taxon>Ceratobasidiaceae</taxon>
        <taxon>Rhizoctonia</taxon>
    </lineage>
</organism>
<feature type="region of interest" description="Disordered" evidence="2">
    <location>
        <begin position="196"/>
        <end position="216"/>
    </location>
</feature>
<feature type="signal peptide" evidence="3">
    <location>
        <begin position="1"/>
        <end position="25"/>
    </location>
</feature>
<gene>
    <name evidence="5" type="ORF">V565_003480</name>
</gene>
<dbReference type="STRING" id="1423351.A0A074S8L6"/>
<feature type="chain" id="PRO_5001700019" evidence="3">
    <location>
        <begin position="26"/>
        <end position="324"/>
    </location>
</feature>
<evidence type="ECO:0000313" key="5">
    <source>
        <dbReference type="EMBL" id="KEP55584.1"/>
    </source>
</evidence>
<evidence type="ECO:0000259" key="4">
    <source>
        <dbReference type="Pfam" id="PF07742"/>
    </source>
</evidence>
<dbReference type="Pfam" id="PF07742">
    <property type="entry name" value="BTG"/>
    <property type="match status" value="1"/>
</dbReference>
<comment type="similarity">
    <text evidence="1">Belongs to the BTG family.</text>
</comment>
<name>A0A074S8L6_9AGAM</name>
<accession>A0A074S8L6</accession>
<evidence type="ECO:0000256" key="3">
    <source>
        <dbReference type="SAM" id="SignalP"/>
    </source>
</evidence>
<dbReference type="Gene3D" id="3.90.640.90">
    <property type="entry name" value="Anti-proliferative protein, N-terminal domain"/>
    <property type="match status" value="1"/>
</dbReference>
<keyword evidence="3" id="KW-0732">Signal</keyword>
<reference evidence="5 6" key="1">
    <citation type="submission" date="2013-12" db="EMBL/GenBank/DDBJ databases">
        <authorList>
            <person name="Cubeta M."/>
            <person name="Pakala S."/>
            <person name="Fedorova N."/>
            <person name="Thomas E."/>
            <person name="Dean R."/>
            <person name="Jabaji S."/>
            <person name="Neate S."/>
            <person name="Toda T."/>
            <person name="Tavantzis S."/>
            <person name="Vilgalys R."/>
            <person name="Bharathan N."/>
            <person name="Pakala S."/>
            <person name="Losada L.S."/>
            <person name="Zafar N."/>
            <person name="Nierman W."/>
        </authorList>
    </citation>
    <scope>NUCLEOTIDE SEQUENCE [LARGE SCALE GENOMIC DNA]</scope>
    <source>
        <strain evidence="5 6">123E</strain>
    </source>
</reference>
<evidence type="ECO:0000256" key="2">
    <source>
        <dbReference type="SAM" id="MobiDB-lite"/>
    </source>
</evidence>
<dbReference type="HOGENOM" id="CLU_047588_0_0_1"/>
<keyword evidence="6" id="KW-1185">Reference proteome</keyword>